<name>A0A0V0YQH4_9BILA</name>
<dbReference type="AlphaFoldDB" id="A0A0V0YQH4"/>
<feature type="non-terminal residue" evidence="1">
    <location>
        <position position="1"/>
    </location>
</feature>
<proteinExistence type="predicted"/>
<accession>A0A0V0YQH4</accession>
<evidence type="ECO:0000313" key="1">
    <source>
        <dbReference type="EMBL" id="KRY02433.1"/>
    </source>
</evidence>
<keyword evidence="2" id="KW-1185">Reference proteome</keyword>
<evidence type="ECO:0000313" key="2">
    <source>
        <dbReference type="Proteomes" id="UP000054783"/>
    </source>
</evidence>
<dbReference type="EMBL" id="JYDQ01003844">
    <property type="protein sequence ID" value="KRY02433.1"/>
    <property type="molecule type" value="Genomic_DNA"/>
</dbReference>
<dbReference type="Proteomes" id="UP000054783">
    <property type="component" value="Unassembled WGS sequence"/>
</dbReference>
<comment type="caution">
    <text evidence="1">The sequence shown here is derived from an EMBL/GenBank/DDBJ whole genome shotgun (WGS) entry which is preliminary data.</text>
</comment>
<protein>
    <submittedName>
        <fullName evidence="1">Uncharacterized protein</fullName>
    </submittedName>
</protein>
<gene>
    <name evidence="1" type="ORF">T12_12933</name>
</gene>
<dbReference type="OrthoDB" id="10609003at2759"/>
<organism evidence="1 2">
    <name type="scientific">Trichinella patagoniensis</name>
    <dbReference type="NCBI Taxonomy" id="990121"/>
    <lineage>
        <taxon>Eukaryota</taxon>
        <taxon>Metazoa</taxon>
        <taxon>Ecdysozoa</taxon>
        <taxon>Nematoda</taxon>
        <taxon>Enoplea</taxon>
        <taxon>Dorylaimia</taxon>
        <taxon>Trichinellida</taxon>
        <taxon>Trichinellidae</taxon>
        <taxon>Trichinella</taxon>
    </lineage>
</organism>
<reference evidence="1 2" key="1">
    <citation type="submission" date="2015-01" db="EMBL/GenBank/DDBJ databases">
        <title>Evolution of Trichinella species and genotypes.</title>
        <authorList>
            <person name="Korhonen P.K."/>
            <person name="Edoardo P."/>
            <person name="Giuseppe L.R."/>
            <person name="Gasser R.B."/>
        </authorList>
    </citation>
    <scope>NUCLEOTIDE SEQUENCE [LARGE SCALE GENOMIC DNA]</scope>
    <source>
        <strain evidence="1">ISS2496</strain>
    </source>
</reference>
<sequence length="53" mass="6276">LSLLAPLVLPVGSHWILRTDSKRLHVLLCHESYVSFWLHHRRLGDRRWAGYTL</sequence>